<keyword evidence="2" id="KW-1185">Reference proteome</keyword>
<reference evidence="1 2" key="1">
    <citation type="submission" date="2017-05" db="EMBL/GenBank/DDBJ databases">
        <title>Genome Sequence of Loktanella vestfoldensis Strain SMR4r Isolated from a Culture of the Diatom Skeletonema marinoi.</title>
        <authorList>
            <person name="Topel M."/>
            <person name="Pinder M.I.M."/>
            <person name="Johansson O.N."/>
            <person name="Kourtchenko O."/>
            <person name="Godhe A."/>
            <person name="Clarke A.K."/>
        </authorList>
    </citation>
    <scope>NUCLEOTIDE SEQUENCE [LARGE SCALE GENOMIC DNA]</scope>
    <source>
        <strain evidence="1 2">SMR4r</strain>
    </source>
</reference>
<evidence type="ECO:0000313" key="1">
    <source>
        <dbReference type="EMBL" id="ARU02392.1"/>
    </source>
</evidence>
<dbReference type="Proteomes" id="UP000195273">
    <property type="component" value="Chromosome"/>
</dbReference>
<protein>
    <submittedName>
        <fullName evidence="1">Type VI secretion system effector, Hcp</fullName>
    </submittedName>
</protein>
<name>A0A1Y0EGI5_9RHOB</name>
<proteinExistence type="predicted"/>
<sequence>MAIYMKIDKLDEIKGSATLKEVGKKKGLIPVSSINWATSRPVSVQVGAASGAETGQVSLSDVSVSRSADGASPFIETFFFAPTGDGKTVEFLITKADRDGAGEVPSMILTLEEARPNSYSISCEQATAQENFTIAYTAFSITHYTEDEGGKIEKGDTIKFDLKTAQLVSKAKLP</sequence>
<dbReference type="SUPFAM" id="SSF141452">
    <property type="entry name" value="Hcp1-like"/>
    <property type="match status" value="1"/>
</dbReference>
<dbReference type="OrthoDB" id="6461049at2"/>
<dbReference type="KEGG" id="lvs:LOKVESSMR4R_03109"/>
<dbReference type="InterPro" id="IPR036624">
    <property type="entry name" value="Hcp1-lik_sf"/>
</dbReference>
<gene>
    <name evidence="1" type="ORF">LOKVESSMR4R_03109</name>
</gene>
<organism evidence="1 2">
    <name type="scientific">Yoonia vestfoldensis</name>
    <dbReference type="NCBI Taxonomy" id="245188"/>
    <lineage>
        <taxon>Bacteria</taxon>
        <taxon>Pseudomonadati</taxon>
        <taxon>Pseudomonadota</taxon>
        <taxon>Alphaproteobacteria</taxon>
        <taxon>Rhodobacterales</taxon>
        <taxon>Paracoccaceae</taxon>
        <taxon>Yoonia</taxon>
    </lineage>
</organism>
<evidence type="ECO:0000313" key="2">
    <source>
        <dbReference type="Proteomes" id="UP000195273"/>
    </source>
</evidence>
<dbReference type="EMBL" id="CP021431">
    <property type="protein sequence ID" value="ARU02392.1"/>
    <property type="molecule type" value="Genomic_DNA"/>
</dbReference>
<dbReference type="AlphaFoldDB" id="A0A1Y0EGI5"/>
<dbReference type="Gene3D" id="2.30.110.20">
    <property type="entry name" value="Hcp1-like"/>
    <property type="match status" value="1"/>
</dbReference>
<accession>A0A1Y0EGI5</accession>
<dbReference type="Pfam" id="PF05638">
    <property type="entry name" value="T6SS_HCP"/>
    <property type="match status" value="1"/>
</dbReference>
<dbReference type="RefSeq" id="WP_087210298.1">
    <property type="nucleotide sequence ID" value="NZ_CP021431.1"/>
</dbReference>
<dbReference type="InterPro" id="IPR008514">
    <property type="entry name" value="T6SS_Hcp"/>
</dbReference>